<dbReference type="Pfam" id="PF14184">
    <property type="entry name" value="YrvL"/>
    <property type="match status" value="1"/>
</dbReference>
<protein>
    <recommendedName>
        <fullName evidence="4">Regulatory protein YrvL</fullName>
    </recommendedName>
</protein>
<feature type="transmembrane region" description="Helical" evidence="1">
    <location>
        <begin position="116"/>
        <end position="135"/>
    </location>
</feature>
<proteinExistence type="predicted"/>
<evidence type="ECO:0000313" key="2">
    <source>
        <dbReference type="EMBL" id="MDQ0160014.1"/>
    </source>
</evidence>
<gene>
    <name evidence="2" type="ORF">J2S77_002015</name>
</gene>
<evidence type="ECO:0000313" key="3">
    <source>
        <dbReference type="Proteomes" id="UP001224359"/>
    </source>
</evidence>
<organism evidence="2 3">
    <name type="scientific">Alkalibacillus salilacus</name>
    <dbReference type="NCBI Taxonomy" id="284582"/>
    <lineage>
        <taxon>Bacteria</taxon>
        <taxon>Bacillati</taxon>
        <taxon>Bacillota</taxon>
        <taxon>Bacilli</taxon>
        <taxon>Bacillales</taxon>
        <taxon>Bacillaceae</taxon>
        <taxon>Alkalibacillus</taxon>
    </lineage>
</organism>
<keyword evidence="1" id="KW-1133">Transmembrane helix</keyword>
<keyword evidence="1" id="KW-0472">Membrane</keyword>
<comment type="caution">
    <text evidence="2">The sequence shown here is derived from an EMBL/GenBank/DDBJ whole genome shotgun (WGS) entry which is preliminary data.</text>
</comment>
<reference evidence="2 3" key="1">
    <citation type="submission" date="2023-07" db="EMBL/GenBank/DDBJ databases">
        <title>Genomic Encyclopedia of Type Strains, Phase IV (KMG-IV): sequencing the most valuable type-strain genomes for metagenomic binning, comparative biology and taxonomic classification.</title>
        <authorList>
            <person name="Goeker M."/>
        </authorList>
    </citation>
    <scope>NUCLEOTIDE SEQUENCE [LARGE SCALE GENOMIC DNA]</scope>
    <source>
        <strain evidence="2 3">DSM 16460</strain>
    </source>
</reference>
<dbReference type="InterPro" id="IPR025912">
    <property type="entry name" value="YrvL"/>
</dbReference>
<evidence type="ECO:0008006" key="4">
    <source>
        <dbReference type="Google" id="ProtNLM"/>
    </source>
</evidence>
<name>A0ABT9VGB9_9BACI</name>
<feature type="transmembrane region" description="Helical" evidence="1">
    <location>
        <begin position="12"/>
        <end position="33"/>
    </location>
</feature>
<sequence length="147" mass="16059">MGDHSKQFKRIGSWLGMGLFVTIILSLVVGVYFLTMAGAFELLGVQYHSVWGLIGFVAGYFLLGFILDLFFNPLAAILSARTESRSLPSFITIGLDVVSNGLSLSMMNLIMSSVVLTEVAMLILAVAIAFIEFLLDKDRHAKSSSYL</sequence>
<dbReference type="RefSeq" id="WP_306976932.1">
    <property type="nucleotide sequence ID" value="NZ_JAUSTQ010000008.1"/>
</dbReference>
<dbReference type="Proteomes" id="UP001224359">
    <property type="component" value="Unassembled WGS sequence"/>
</dbReference>
<feature type="transmembrane region" description="Helical" evidence="1">
    <location>
        <begin position="53"/>
        <end position="78"/>
    </location>
</feature>
<accession>A0ABT9VGB9</accession>
<keyword evidence="3" id="KW-1185">Reference proteome</keyword>
<dbReference type="EMBL" id="JAUSTQ010000008">
    <property type="protein sequence ID" value="MDQ0160014.1"/>
    <property type="molecule type" value="Genomic_DNA"/>
</dbReference>
<evidence type="ECO:0000256" key="1">
    <source>
        <dbReference type="SAM" id="Phobius"/>
    </source>
</evidence>
<keyword evidence="1" id="KW-0812">Transmembrane</keyword>